<dbReference type="SUPFAM" id="SSF46785">
    <property type="entry name" value="Winged helix' DNA-binding domain"/>
    <property type="match status" value="1"/>
</dbReference>
<dbReference type="SUPFAM" id="SSF53850">
    <property type="entry name" value="Periplasmic binding protein-like II"/>
    <property type="match status" value="1"/>
</dbReference>
<dbReference type="InterPro" id="IPR050950">
    <property type="entry name" value="HTH-type_LysR_regulators"/>
</dbReference>
<keyword evidence="2" id="KW-0805">Transcription regulation</keyword>
<dbReference type="Pfam" id="PF00126">
    <property type="entry name" value="HTH_1"/>
    <property type="match status" value="1"/>
</dbReference>
<name>A0A7V8JQ09_9BURK</name>
<reference evidence="7" key="1">
    <citation type="journal article" date="2020" name="MBio">
        <title>Horizontal gene transfer to a defensive symbiont with a reduced genome amongst a multipartite beetle microbiome.</title>
        <authorList>
            <person name="Waterworth S.C."/>
            <person name="Florez L.V."/>
            <person name="Rees E.R."/>
            <person name="Hertweck C."/>
            <person name="Kaltenpoth M."/>
            <person name="Kwan J.C."/>
        </authorList>
    </citation>
    <scope>NUCLEOTIDE SEQUENCE [LARGE SCALE GENOMIC DNA]</scope>
</reference>
<dbReference type="InterPro" id="IPR005119">
    <property type="entry name" value="LysR_subst-bd"/>
</dbReference>
<dbReference type="CDD" id="cd08435">
    <property type="entry name" value="PBP2_GbpR"/>
    <property type="match status" value="1"/>
</dbReference>
<dbReference type="GO" id="GO:0005829">
    <property type="term" value="C:cytosol"/>
    <property type="evidence" value="ECO:0007669"/>
    <property type="project" value="TreeGrafter"/>
</dbReference>
<evidence type="ECO:0000256" key="4">
    <source>
        <dbReference type="ARBA" id="ARBA00023163"/>
    </source>
</evidence>
<dbReference type="AlphaFoldDB" id="A0A7V8JQ09"/>
<organism evidence="6 7">
    <name type="scientific">Paracidovorax wautersii</name>
    <dbReference type="NCBI Taxonomy" id="1177982"/>
    <lineage>
        <taxon>Bacteria</taxon>
        <taxon>Pseudomonadati</taxon>
        <taxon>Pseudomonadota</taxon>
        <taxon>Betaproteobacteria</taxon>
        <taxon>Burkholderiales</taxon>
        <taxon>Comamonadaceae</taxon>
        <taxon>Paracidovorax</taxon>
    </lineage>
</organism>
<dbReference type="Proteomes" id="UP000461670">
    <property type="component" value="Unassembled WGS sequence"/>
</dbReference>
<evidence type="ECO:0000256" key="2">
    <source>
        <dbReference type="ARBA" id="ARBA00023015"/>
    </source>
</evidence>
<comment type="similarity">
    <text evidence="1">Belongs to the LysR transcriptional regulatory family.</text>
</comment>
<keyword evidence="4" id="KW-0804">Transcription</keyword>
<evidence type="ECO:0000313" key="6">
    <source>
        <dbReference type="EMBL" id="KAF1020530.1"/>
    </source>
</evidence>
<dbReference type="GO" id="GO:0003677">
    <property type="term" value="F:DNA binding"/>
    <property type="evidence" value="ECO:0007669"/>
    <property type="project" value="UniProtKB-KW"/>
</dbReference>
<feature type="domain" description="HTH lysR-type" evidence="5">
    <location>
        <begin position="21"/>
        <end position="78"/>
    </location>
</feature>
<dbReference type="PRINTS" id="PR00039">
    <property type="entry name" value="HTHLYSR"/>
</dbReference>
<dbReference type="InterPro" id="IPR036390">
    <property type="entry name" value="WH_DNA-bd_sf"/>
</dbReference>
<comment type="caution">
    <text evidence="6">The sequence shown here is derived from an EMBL/GenBank/DDBJ whole genome shotgun (WGS) entry which is preliminary data.</text>
</comment>
<dbReference type="Gene3D" id="1.10.10.10">
    <property type="entry name" value="Winged helix-like DNA-binding domain superfamily/Winged helix DNA-binding domain"/>
    <property type="match status" value="1"/>
</dbReference>
<accession>A0A7V8JQ09</accession>
<dbReference type="InterPro" id="IPR036388">
    <property type="entry name" value="WH-like_DNA-bd_sf"/>
</dbReference>
<protein>
    <submittedName>
        <fullName evidence="6">HTH-type transcriptional regulator GbpR</fullName>
    </submittedName>
</protein>
<dbReference type="EMBL" id="WNDQ01000034">
    <property type="protein sequence ID" value="KAF1020530.1"/>
    <property type="molecule type" value="Genomic_DNA"/>
</dbReference>
<dbReference type="InterPro" id="IPR000847">
    <property type="entry name" value="LysR_HTH_N"/>
</dbReference>
<evidence type="ECO:0000256" key="1">
    <source>
        <dbReference type="ARBA" id="ARBA00009437"/>
    </source>
</evidence>
<gene>
    <name evidence="6" type="primary">gbpR_3</name>
    <name evidence="6" type="ORF">GAK30_02462</name>
</gene>
<evidence type="ECO:0000259" key="5">
    <source>
        <dbReference type="PROSITE" id="PS50931"/>
    </source>
</evidence>
<dbReference type="InterPro" id="IPR037405">
    <property type="entry name" value="GbpR_PBP2"/>
</dbReference>
<dbReference type="PANTHER" id="PTHR30419:SF8">
    <property type="entry name" value="NITROGEN ASSIMILATION TRANSCRIPTIONAL ACTIVATOR-RELATED"/>
    <property type="match status" value="1"/>
</dbReference>
<proteinExistence type="inferred from homology"/>
<dbReference type="PANTHER" id="PTHR30419">
    <property type="entry name" value="HTH-TYPE TRANSCRIPTIONAL REGULATOR YBHD"/>
    <property type="match status" value="1"/>
</dbReference>
<dbReference type="Pfam" id="PF03466">
    <property type="entry name" value="LysR_substrate"/>
    <property type="match status" value="1"/>
</dbReference>
<evidence type="ECO:0000256" key="3">
    <source>
        <dbReference type="ARBA" id="ARBA00023125"/>
    </source>
</evidence>
<sequence>MRPNQGEPESADTTPQLLNRLRMRQIALLLAIEEQGTLRAAAGALGLTQPAATKMLRELENALGLPLFDRVGRGLQLTAAGHCALGYFKGLRGTMASLNEELRQLRQGGVGKLRIGAIMAASPVHLAEALIALKQRWPQLDVEIDTDTSDRLLEHLDEGLLDLVIGRLPRRAEAGYVYRPLANESLSVIAATDHPLAGRRQLQFADLQAYPWILQSAGSPMRQVIEQEFLRRNTPLPRGLIETASILTTTNLIARTQMIAVIPQSVASLYERHGLLCTLAYRIRQQLAAYGSITRRDRPLHATARQFLALLHDEASGLSASAQS</sequence>
<evidence type="ECO:0000313" key="7">
    <source>
        <dbReference type="Proteomes" id="UP000461670"/>
    </source>
</evidence>
<dbReference type="PROSITE" id="PS50931">
    <property type="entry name" value="HTH_LYSR"/>
    <property type="match status" value="1"/>
</dbReference>
<keyword evidence="3" id="KW-0238">DNA-binding</keyword>
<dbReference type="GO" id="GO:0003700">
    <property type="term" value="F:DNA-binding transcription factor activity"/>
    <property type="evidence" value="ECO:0007669"/>
    <property type="project" value="InterPro"/>
</dbReference>
<dbReference type="Gene3D" id="3.40.190.290">
    <property type="match status" value="1"/>
</dbReference>